<dbReference type="InterPro" id="IPR026170">
    <property type="entry name" value="FAM173A/B"/>
</dbReference>
<dbReference type="InterPro" id="IPR029063">
    <property type="entry name" value="SAM-dependent_MTases_sf"/>
</dbReference>
<protein>
    <recommendedName>
        <fullName evidence="7">Trans-aconitate methyltransferase</fullName>
    </recommendedName>
</protein>
<feature type="transmembrane region" description="Helical" evidence="4">
    <location>
        <begin position="12"/>
        <end position="33"/>
    </location>
</feature>
<keyword evidence="4" id="KW-1133">Transmembrane helix</keyword>
<keyword evidence="3" id="KW-0949">S-adenosyl-L-methionine</keyword>
<dbReference type="PANTHER" id="PTHR13610">
    <property type="entry name" value="METHYLTRANSFERASE DOMAIN-CONTAINING PROTEIN"/>
    <property type="match status" value="1"/>
</dbReference>
<keyword evidence="4" id="KW-0812">Transmembrane</keyword>
<dbReference type="SUPFAM" id="SSF53335">
    <property type="entry name" value="S-adenosyl-L-methionine-dependent methyltransferases"/>
    <property type="match status" value="1"/>
</dbReference>
<dbReference type="AlphaFoldDB" id="A0A657LRP3"/>
<dbReference type="PROSITE" id="PS51257">
    <property type="entry name" value="PROKAR_LIPOPROTEIN"/>
    <property type="match status" value="1"/>
</dbReference>
<comment type="caution">
    <text evidence="5">The sequence shown here is derived from an EMBL/GenBank/DDBJ whole genome shotgun (WGS) entry which is preliminary data.</text>
</comment>
<keyword evidence="2" id="KW-0808">Transferase</keyword>
<dbReference type="Gene3D" id="3.40.50.150">
    <property type="entry name" value="Vaccinia Virus protein VP39"/>
    <property type="match status" value="1"/>
</dbReference>
<evidence type="ECO:0000256" key="4">
    <source>
        <dbReference type="SAM" id="Phobius"/>
    </source>
</evidence>
<evidence type="ECO:0000256" key="1">
    <source>
        <dbReference type="ARBA" id="ARBA00022603"/>
    </source>
</evidence>
<reference evidence="5 6" key="1">
    <citation type="submission" date="2016-02" db="EMBL/GenBank/DDBJ databases">
        <title>Genome sequencing of a beta-galactosidase producing bacteria Rhizobium sp. 59.</title>
        <authorList>
            <person name="Wang D."/>
            <person name="Kot W."/>
            <person name="Qin Y."/>
            <person name="Hansen L."/>
            <person name="Naqvi K."/>
            <person name="Rensing C."/>
        </authorList>
    </citation>
    <scope>NUCLEOTIDE SEQUENCE [LARGE SCALE GENOMIC DNA]</scope>
    <source>
        <strain evidence="5 6">59</strain>
    </source>
</reference>
<gene>
    <name evidence="5" type="ORF">AX760_04505</name>
</gene>
<evidence type="ECO:0000313" key="6">
    <source>
        <dbReference type="Proteomes" id="UP000182661"/>
    </source>
</evidence>
<dbReference type="GO" id="GO:0016279">
    <property type="term" value="F:protein-lysine N-methyltransferase activity"/>
    <property type="evidence" value="ECO:0007669"/>
    <property type="project" value="InterPro"/>
</dbReference>
<evidence type="ECO:0000313" key="5">
    <source>
        <dbReference type="EMBL" id="OJF95090.1"/>
    </source>
</evidence>
<keyword evidence="6" id="KW-1185">Reference proteome</keyword>
<evidence type="ECO:0000256" key="3">
    <source>
        <dbReference type="ARBA" id="ARBA00022691"/>
    </source>
</evidence>
<dbReference type="OrthoDB" id="281208at2"/>
<evidence type="ECO:0000256" key="2">
    <source>
        <dbReference type="ARBA" id="ARBA00022679"/>
    </source>
</evidence>
<dbReference type="PANTHER" id="PTHR13610:SF9">
    <property type="entry name" value="FI06469P"/>
    <property type="match status" value="1"/>
</dbReference>
<accession>A0A657LRP3</accession>
<keyword evidence="4" id="KW-0472">Membrane</keyword>
<dbReference type="RefSeq" id="WP_083531216.1">
    <property type="nucleotide sequence ID" value="NZ_LSRP01000096.1"/>
</dbReference>
<evidence type="ECO:0008006" key="7">
    <source>
        <dbReference type="Google" id="ProtNLM"/>
    </source>
</evidence>
<name>A0A657LRP3_9HYPH</name>
<sequence length="241" mass="26068">MPWIKVLLSQGLALGCLYLLPSGILPGAPLILVLQGVAAAAIGRIVGLSLLWIPIQFLLPLAIAYNSSVPSWVYPAALVFCLLIYWNSASEQVPLYLTNRRTWKALGDLVTAENAKTFVDLGSGMGGVVTALAGAHPGLRAIGLETAPLVFLASRIRLLFAARANAQVIYKSIWDEDLAAHDIVYCFLSPVPMPRMFAKAKAEMRPGTLFVSNSFAVPGQEPTGIKDVADGRKTRLYLYRM</sequence>
<keyword evidence="1" id="KW-0489">Methyltransferase</keyword>
<organism evidence="5 6">
    <name type="scientific">Pararhizobium antarcticum</name>
    <dbReference type="NCBI Taxonomy" id="1798805"/>
    <lineage>
        <taxon>Bacteria</taxon>
        <taxon>Pseudomonadati</taxon>
        <taxon>Pseudomonadota</taxon>
        <taxon>Alphaproteobacteria</taxon>
        <taxon>Hyphomicrobiales</taxon>
        <taxon>Rhizobiaceae</taxon>
        <taxon>Rhizobium/Agrobacterium group</taxon>
        <taxon>Pararhizobium</taxon>
    </lineage>
</organism>
<feature type="transmembrane region" description="Helical" evidence="4">
    <location>
        <begin position="71"/>
        <end position="88"/>
    </location>
</feature>
<dbReference type="Proteomes" id="UP000182661">
    <property type="component" value="Unassembled WGS sequence"/>
</dbReference>
<proteinExistence type="predicted"/>
<dbReference type="GO" id="GO:0032259">
    <property type="term" value="P:methylation"/>
    <property type="evidence" value="ECO:0007669"/>
    <property type="project" value="UniProtKB-KW"/>
</dbReference>
<feature type="transmembrane region" description="Helical" evidence="4">
    <location>
        <begin position="45"/>
        <end position="65"/>
    </location>
</feature>
<dbReference type="EMBL" id="LSRP01000096">
    <property type="protein sequence ID" value="OJF95090.1"/>
    <property type="molecule type" value="Genomic_DNA"/>
</dbReference>